<comment type="caution">
    <text evidence="2">The sequence shown here is derived from an EMBL/GenBank/DDBJ whole genome shotgun (WGS) entry which is preliminary data.</text>
</comment>
<gene>
    <name evidence="2" type="ORF">C5B42_03590</name>
</gene>
<keyword evidence="1" id="KW-1133">Transmembrane helix</keyword>
<protein>
    <submittedName>
        <fullName evidence="2">Uncharacterized protein</fullName>
    </submittedName>
</protein>
<name>A0A317JSG3_9BACT</name>
<feature type="transmembrane region" description="Helical" evidence="1">
    <location>
        <begin position="92"/>
        <end position="116"/>
    </location>
</feature>
<dbReference type="EMBL" id="PSRQ01000042">
    <property type="protein sequence ID" value="PWU23220.1"/>
    <property type="molecule type" value="Genomic_DNA"/>
</dbReference>
<keyword evidence="1" id="KW-0472">Membrane</keyword>
<organism evidence="2 3">
    <name type="scientific">Candidatus Cerribacteria bacterium 'Amazon FNV 2010 28 9'</name>
    <dbReference type="NCBI Taxonomy" id="2081795"/>
    <lineage>
        <taxon>Bacteria</taxon>
        <taxon>Candidatus Cerribacteria</taxon>
    </lineage>
</organism>
<evidence type="ECO:0000256" key="1">
    <source>
        <dbReference type="SAM" id="Phobius"/>
    </source>
</evidence>
<dbReference type="AlphaFoldDB" id="A0A317JSG3"/>
<feature type="transmembrane region" description="Helical" evidence="1">
    <location>
        <begin position="36"/>
        <end position="55"/>
    </location>
</feature>
<evidence type="ECO:0000313" key="3">
    <source>
        <dbReference type="Proteomes" id="UP000246104"/>
    </source>
</evidence>
<proteinExistence type="predicted"/>
<reference evidence="2 3" key="1">
    <citation type="submission" date="2018-02" db="EMBL/GenBank/DDBJ databases">
        <title>Genomic Reconstructions from Amazon Rainforest and Pasture Soil Reveal Novel Insights into the Physiology of Candidate Phyla in Tropical Sites.</title>
        <authorList>
            <person name="Kroeger M.E."/>
            <person name="Delmont T."/>
            <person name="Eren A.M."/>
            <person name="Guo J."/>
            <person name="Meyer K.M."/>
            <person name="Khan K."/>
            <person name="Rodrigues J.L.M."/>
            <person name="Bohannan B.J.M."/>
            <person name="Tringe S."/>
            <person name="Borges C.D."/>
            <person name="Tiedje J."/>
            <person name="Tsai S.M."/>
            <person name="Nusslein K."/>
        </authorList>
    </citation>
    <scope>NUCLEOTIDE SEQUENCE [LARGE SCALE GENOMIC DNA]</scope>
    <source>
        <strain evidence="2">Amazon FNV 2010 28 9</strain>
    </source>
</reference>
<feature type="transmembrane region" description="Helical" evidence="1">
    <location>
        <begin position="62"/>
        <end position="80"/>
    </location>
</feature>
<accession>A0A317JSG3</accession>
<sequence length="124" mass="14071">MNKKVVSFVLFLFAVLIGACEGVFILTEGPLRSGGYFLYIVCAVFLYMFVLTDFSWLRTRKLARLLMSLALTVFAFWGVVQCVEIKGYNLGWASIESALVVGFVAYVWSSSFVTAYKYRRNSQE</sequence>
<keyword evidence="1" id="KW-0812">Transmembrane</keyword>
<dbReference type="PROSITE" id="PS51257">
    <property type="entry name" value="PROKAR_LIPOPROTEIN"/>
    <property type="match status" value="1"/>
</dbReference>
<dbReference type="Proteomes" id="UP000246104">
    <property type="component" value="Unassembled WGS sequence"/>
</dbReference>
<evidence type="ECO:0000313" key="2">
    <source>
        <dbReference type="EMBL" id="PWU23220.1"/>
    </source>
</evidence>